<reference evidence="1" key="1">
    <citation type="journal article" date="2019" name="bioRxiv">
        <title>The Genome of the Zebra Mussel, Dreissena polymorpha: A Resource for Invasive Species Research.</title>
        <authorList>
            <person name="McCartney M.A."/>
            <person name="Auch B."/>
            <person name="Kono T."/>
            <person name="Mallez S."/>
            <person name="Zhang Y."/>
            <person name="Obille A."/>
            <person name="Becker A."/>
            <person name="Abrahante J.E."/>
            <person name="Garbe J."/>
            <person name="Badalamenti J.P."/>
            <person name="Herman A."/>
            <person name="Mangelson H."/>
            <person name="Liachko I."/>
            <person name="Sullivan S."/>
            <person name="Sone E.D."/>
            <person name="Koren S."/>
            <person name="Silverstein K.A.T."/>
            <person name="Beckman K.B."/>
            <person name="Gohl D.M."/>
        </authorList>
    </citation>
    <scope>NUCLEOTIDE SEQUENCE</scope>
    <source>
        <strain evidence="1">Duluth1</strain>
        <tissue evidence="1">Whole animal</tissue>
    </source>
</reference>
<dbReference type="EMBL" id="JAIWYP010000004">
    <property type="protein sequence ID" value="KAH3835490.1"/>
    <property type="molecule type" value="Genomic_DNA"/>
</dbReference>
<organism evidence="1 2">
    <name type="scientific">Dreissena polymorpha</name>
    <name type="common">Zebra mussel</name>
    <name type="synonym">Mytilus polymorpha</name>
    <dbReference type="NCBI Taxonomy" id="45954"/>
    <lineage>
        <taxon>Eukaryota</taxon>
        <taxon>Metazoa</taxon>
        <taxon>Spiralia</taxon>
        <taxon>Lophotrochozoa</taxon>
        <taxon>Mollusca</taxon>
        <taxon>Bivalvia</taxon>
        <taxon>Autobranchia</taxon>
        <taxon>Heteroconchia</taxon>
        <taxon>Euheterodonta</taxon>
        <taxon>Imparidentia</taxon>
        <taxon>Neoheterodontei</taxon>
        <taxon>Myida</taxon>
        <taxon>Dreissenoidea</taxon>
        <taxon>Dreissenidae</taxon>
        <taxon>Dreissena</taxon>
    </lineage>
</organism>
<accession>A0A9D4K980</accession>
<dbReference type="AlphaFoldDB" id="A0A9D4K980"/>
<dbReference type="Proteomes" id="UP000828390">
    <property type="component" value="Unassembled WGS sequence"/>
</dbReference>
<reference evidence="1" key="2">
    <citation type="submission" date="2020-11" db="EMBL/GenBank/DDBJ databases">
        <authorList>
            <person name="McCartney M.A."/>
            <person name="Auch B."/>
            <person name="Kono T."/>
            <person name="Mallez S."/>
            <person name="Becker A."/>
            <person name="Gohl D.M."/>
            <person name="Silverstein K.A.T."/>
            <person name="Koren S."/>
            <person name="Bechman K.B."/>
            <person name="Herman A."/>
            <person name="Abrahante J.E."/>
            <person name="Garbe J."/>
        </authorList>
    </citation>
    <scope>NUCLEOTIDE SEQUENCE</scope>
    <source>
        <strain evidence="1">Duluth1</strain>
        <tissue evidence="1">Whole animal</tissue>
    </source>
</reference>
<comment type="caution">
    <text evidence="1">The sequence shown here is derived from an EMBL/GenBank/DDBJ whole genome shotgun (WGS) entry which is preliminary data.</text>
</comment>
<sequence length="67" mass="7335">MHHRFTLSVYAQLKNTVRVTGSASMSPSWSSLAVASTAKLRTRNAMFNNRAATANSGRRCEVDMMSA</sequence>
<protein>
    <submittedName>
        <fullName evidence="1">Uncharacterized protein</fullName>
    </submittedName>
</protein>
<gene>
    <name evidence="1" type="ORF">DPMN_108841</name>
</gene>
<evidence type="ECO:0000313" key="1">
    <source>
        <dbReference type="EMBL" id="KAH3835490.1"/>
    </source>
</evidence>
<name>A0A9D4K980_DREPO</name>
<keyword evidence="2" id="KW-1185">Reference proteome</keyword>
<proteinExistence type="predicted"/>
<evidence type="ECO:0000313" key="2">
    <source>
        <dbReference type="Proteomes" id="UP000828390"/>
    </source>
</evidence>